<dbReference type="InterPro" id="IPR002035">
    <property type="entry name" value="VWF_A"/>
</dbReference>
<dbReference type="PROSITE" id="PS50234">
    <property type="entry name" value="VWFA"/>
    <property type="match status" value="1"/>
</dbReference>
<feature type="domain" description="VWFA" evidence="1">
    <location>
        <begin position="63"/>
        <end position="260"/>
    </location>
</feature>
<sequence>MARLLDVTAPGPGLASLQVLGAHVKLDKEEAADAVLGPPRAVLAVDLRGAPMVEEAPARPPLRLVLIIDVSYSMAPALSDVRDACMEIFHELKEEDEICLVSFSSFAKLILPLRKKRDVEDYARLCELKPEAATNIQAGLEMGLEQLQREAGAAPPQRGFLDWLRGAAPQDEAADVEQASSMAILLSDGQPNGGISDKQGLLSLASRLCPSEVTMHAFGFTQSHDIDLMSALPSKSSGKPGSYYYLGSAQDIGAAVGDALGAVSWQPCRNLQLRVEGPTGGGWYGPPDANAEEDAPLLGLQESRSLVALGAKERQILLYAMPENTSLPPAVTLRLTWSTEQEGEQSYEAQLLLEKLDTSASSALSALAVRAHMLRFQVAHALTALAVSPAAHERFAHVHQAVLDGLISLQALEDQEEDQEAIFLEGMLQALERDLGEALASQDRSSERKGVLLSFAAEHFGMHSASSLTRLRTTYASQQQIQTRLRFLQSTKPGAVDAKAACVLDETLEPALTEAEKKGREDMEEQVCYAMLSNWRDCVLGVGLHVHPRTARERRAQIPPEVDLVLDYVSAEAYNLGVRSTVQLGALPREADEDEDGLPGNVDPAAAPVLTSTVKRRINAWLPLYINPSNWAVSRTFAPSAFSLIATQLNTAFKPSDALQVCARLMCCAVVGFVRSADVWQRAEASQRSVQMYCDIHRLLLQMAEEYPEIKELAEQKVTGFINDTQKRTRKGTSDLGLLIVYLILRAAELKMGPPT</sequence>
<dbReference type="Pfam" id="PF13519">
    <property type="entry name" value="VWA_2"/>
    <property type="match status" value="1"/>
</dbReference>
<dbReference type="Gene3D" id="3.40.50.410">
    <property type="entry name" value="von Willebrand factor, type A domain"/>
    <property type="match status" value="1"/>
</dbReference>
<name>A0ABP0N0J3_9DINO</name>
<evidence type="ECO:0000259" key="1">
    <source>
        <dbReference type="PROSITE" id="PS50234"/>
    </source>
</evidence>
<dbReference type="EMBL" id="CAXAMN010021112">
    <property type="protein sequence ID" value="CAK9057134.1"/>
    <property type="molecule type" value="Genomic_DNA"/>
</dbReference>
<dbReference type="PANTHER" id="PTHR10579:SF43">
    <property type="entry name" value="ZINC FINGER (C3HC4-TYPE RING FINGER) FAMILY PROTEIN"/>
    <property type="match status" value="1"/>
</dbReference>
<organism evidence="2 3">
    <name type="scientific">Durusdinium trenchii</name>
    <dbReference type="NCBI Taxonomy" id="1381693"/>
    <lineage>
        <taxon>Eukaryota</taxon>
        <taxon>Sar</taxon>
        <taxon>Alveolata</taxon>
        <taxon>Dinophyceae</taxon>
        <taxon>Suessiales</taxon>
        <taxon>Symbiodiniaceae</taxon>
        <taxon>Durusdinium</taxon>
    </lineage>
</organism>
<evidence type="ECO:0000313" key="2">
    <source>
        <dbReference type="EMBL" id="CAK9057134.1"/>
    </source>
</evidence>
<comment type="caution">
    <text evidence="2">The sequence shown here is derived from an EMBL/GenBank/DDBJ whole genome shotgun (WGS) entry which is preliminary data.</text>
</comment>
<dbReference type="Proteomes" id="UP001642484">
    <property type="component" value="Unassembled WGS sequence"/>
</dbReference>
<accession>A0ABP0N0J3</accession>
<dbReference type="PANTHER" id="PTHR10579">
    <property type="entry name" value="CALCIUM-ACTIVATED CHLORIDE CHANNEL REGULATOR"/>
    <property type="match status" value="1"/>
</dbReference>
<gene>
    <name evidence="2" type="ORF">CCMP2556_LOCUS28232</name>
</gene>
<dbReference type="InterPro" id="IPR051266">
    <property type="entry name" value="CLCR"/>
</dbReference>
<dbReference type="SUPFAM" id="SSF53300">
    <property type="entry name" value="vWA-like"/>
    <property type="match status" value="1"/>
</dbReference>
<protein>
    <recommendedName>
        <fullName evidence="1">VWFA domain-containing protein</fullName>
    </recommendedName>
</protein>
<evidence type="ECO:0000313" key="3">
    <source>
        <dbReference type="Proteomes" id="UP001642484"/>
    </source>
</evidence>
<reference evidence="2 3" key="1">
    <citation type="submission" date="2024-02" db="EMBL/GenBank/DDBJ databases">
        <authorList>
            <person name="Chen Y."/>
            <person name="Shah S."/>
            <person name="Dougan E. K."/>
            <person name="Thang M."/>
            <person name="Chan C."/>
        </authorList>
    </citation>
    <scope>NUCLEOTIDE SEQUENCE [LARGE SCALE GENOMIC DNA]</scope>
</reference>
<proteinExistence type="predicted"/>
<keyword evidence="3" id="KW-1185">Reference proteome</keyword>
<dbReference type="SMART" id="SM00327">
    <property type="entry name" value="VWA"/>
    <property type="match status" value="1"/>
</dbReference>
<dbReference type="InterPro" id="IPR036465">
    <property type="entry name" value="vWFA_dom_sf"/>
</dbReference>